<dbReference type="EMBL" id="JBHRUJ010000014">
    <property type="protein sequence ID" value="MFC3210900.1"/>
    <property type="molecule type" value="Genomic_DNA"/>
</dbReference>
<feature type="transmembrane region" description="Helical" evidence="5">
    <location>
        <begin position="12"/>
        <end position="34"/>
    </location>
</feature>
<reference evidence="8" key="1">
    <citation type="journal article" date="2019" name="Int. J. Syst. Evol. Microbiol.">
        <title>The Global Catalogue of Microorganisms (GCM) 10K type strain sequencing project: providing services to taxonomists for standard genome sequencing and annotation.</title>
        <authorList>
            <consortium name="The Broad Institute Genomics Platform"/>
            <consortium name="The Broad Institute Genome Sequencing Center for Infectious Disease"/>
            <person name="Wu L."/>
            <person name="Ma J."/>
        </authorList>
    </citation>
    <scope>NUCLEOTIDE SEQUENCE [LARGE SCALE GENOMIC DNA]</scope>
    <source>
        <strain evidence="8">CCM 320</strain>
    </source>
</reference>
<feature type="transmembrane region" description="Helical" evidence="5">
    <location>
        <begin position="68"/>
        <end position="83"/>
    </location>
</feature>
<feature type="transmembrane region" description="Helical" evidence="5">
    <location>
        <begin position="194"/>
        <end position="212"/>
    </location>
</feature>
<evidence type="ECO:0000256" key="1">
    <source>
        <dbReference type="ARBA" id="ARBA00004141"/>
    </source>
</evidence>
<evidence type="ECO:0000313" key="8">
    <source>
        <dbReference type="Proteomes" id="UP001595625"/>
    </source>
</evidence>
<feature type="transmembrane region" description="Helical" evidence="5">
    <location>
        <begin position="145"/>
        <end position="163"/>
    </location>
</feature>
<gene>
    <name evidence="7" type="ORF">ACFOEJ_07460</name>
</gene>
<comment type="subcellular location">
    <subcellularLocation>
        <location evidence="1">Membrane</location>
        <topology evidence="1">Multi-pass membrane protein</topology>
    </subcellularLocation>
</comment>
<feature type="transmembrane region" description="Helical" evidence="5">
    <location>
        <begin position="219"/>
        <end position="237"/>
    </location>
</feature>
<feature type="transmembrane region" description="Helical" evidence="5">
    <location>
        <begin position="40"/>
        <end position="56"/>
    </location>
</feature>
<sequence>MESTRIRPVAQLIATASIFATLLVMGMQFTVHHFTSKESLIFPTIILSIVLIYHFLIDRKLITNKNNLLVSGSLILFATYYVLNINRDAPLKLEYITYFLTIVLLFTAIVFFKNRIVDKRMWIIFVFIYANVFFLPTLLSINKLIAANSNGIIAFLLLFFCLINLKEKNVILKSLNIYTAFLLVVTLFTATSRAAIVAFFIVILMFFAIKYLHKYTFHILVSIIIMSPIVTALYVYLKHTSIGQSLNGLSLQVTGKNFFSGRDRIWGEAVESVFQNSFFWTGSGVNMEFKELGGYLHNLYIQVFYQSGLIGLMLVGGLLLSIAFAVGKAKVIDTDFRILIGYFTAILFLQVFEGHLIYKFEIISVLMWIIIAFLIRKSSHSLPVNAALEK</sequence>
<feature type="transmembrane region" description="Helical" evidence="5">
    <location>
        <begin position="121"/>
        <end position="139"/>
    </location>
</feature>
<accession>A0ABV7KNA2</accession>
<name>A0ABV7KNA2_PLAOK</name>
<dbReference type="Pfam" id="PF04932">
    <property type="entry name" value="Wzy_C"/>
    <property type="match status" value="1"/>
</dbReference>
<comment type="caution">
    <text evidence="7">The sequence shown here is derived from an EMBL/GenBank/DDBJ whole genome shotgun (WGS) entry which is preliminary data.</text>
</comment>
<dbReference type="PANTHER" id="PTHR37422:SF17">
    <property type="entry name" value="O-ANTIGEN LIGASE"/>
    <property type="match status" value="1"/>
</dbReference>
<evidence type="ECO:0000259" key="6">
    <source>
        <dbReference type="Pfam" id="PF04932"/>
    </source>
</evidence>
<proteinExistence type="predicted"/>
<organism evidence="7 8">
    <name type="scientific">Planomicrobium okeanokoites</name>
    <name type="common">Planococcus okeanokoites</name>
    <name type="synonym">Flavobacterium okeanokoites</name>
    <dbReference type="NCBI Taxonomy" id="244"/>
    <lineage>
        <taxon>Bacteria</taxon>
        <taxon>Bacillati</taxon>
        <taxon>Bacillota</taxon>
        <taxon>Bacilli</taxon>
        <taxon>Bacillales</taxon>
        <taxon>Caryophanaceae</taxon>
        <taxon>Planomicrobium</taxon>
    </lineage>
</organism>
<keyword evidence="2 5" id="KW-0812">Transmembrane</keyword>
<evidence type="ECO:0000256" key="3">
    <source>
        <dbReference type="ARBA" id="ARBA00022989"/>
    </source>
</evidence>
<evidence type="ECO:0000256" key="2">
    <source>
        <dbReference type="ARBA" id="ARBA00022692"/>
    </source>
</evidence>
<feature type="domain" description="O-antigen ligase-related" evidence="6">
    <location>
        <begin position="179"/>
        <end position="315"/>
    </location>
</feature>
<feature type="transmembrane region" description="Helical" evidence="5">
    <location>
        <begin position="336"/>
        <end position="352"/>
    </location>
</feature>
<evidence type="ECO:0000256" key="5">
    <source>
        <dbReference type="SAM" id="Phobius"/>
    </source>
</evidence>
<dbReference type="PANTHER" id="PTHR37422">
    <property type="entry name" value="TEICHURONIC ACID BIOSYNTHESIS PROTEIN TUAE"/>
    <property type="match status" value="1"/>
</dbReference>
<feature type="transmembrane region" description="Helical" evidence="5">
    <location>
        <begin position="303"/>
        <end position="324"/>
    </location>
</feature>
<dbReference type="InterPro" id="IPR007016">
    <property type="entry name" value="O-antigen_ligase-rel_domated"/>
</dbReference>
<evidence type="ECO:0000313" key="7">
    <source>
        <dbReference type="EMBL" id="MFC3210900.1"/>
    </source>
</evidence>
<dbReference type="RefSeq" id="WP_117314157.1">
    <property type="nucleotide sequence ID" value="NZ_JBHRUJ010000014.1"/>
</dbReference>
<dbReference type="InterPro" id="IPR051533">
    <property type="entry name" value="WaaL-like"/>
</dbReference>
<protein>
    <submittedName>
        <fullName evidence="7">O-antigen ligase family protein</fullName>
    </submittedName>
</protein>
<evidence type="ECO:0000256" key="4">
    <source>
        <dbReference type="ARBA" id="ARBA00023136"/>
    </source>
</evidence>
<dbReference type="GO" id="GO:0016874">
    <property type="term" value="F:ligase activity"/>
    <property type="evidence" value="ECO:0007669"/>
    <property type="project" value="UniProtKB-KW"/>
</dbReference>
<keyword evidence="7" id="KW-0436">Ligase</keyword>
<dbReference type="Proteomes" id="UP001595625">
    <property type="component" value="Unassembled WGS sequence"/>
</dbReference>
<keyword evidence="3 5" id="KW-1133">Transmembrane helix</keyword>
<keyword evidence="8" id="KW-1185">Reference proteome</keyword>
<feature type="transmembrane region" description="Helical" evidence="5">
    <location>
        <begin position="95"/>
        <end position="112"/>
    </location>
</feature>
<keyword evidence="4 5" id="KW-0472">Membrane</keyword>